<evidence type="ECO:0000256" key="6">
    <source>
        <dbReference type="ARBA" id="ARBA00023136"/>
    </source>
</evidence>
<dbReference type="PANTHER" id="PTHR30213">
    <property type="entry name" value="INNER MEMBRANE PROTEIN YHJD"/>
    <property type="match status" value="1"/>
</dbReference>
<dbReference type="InterPro" id="IPR017039">
    <property type="entry name" value="Virul_fac_BrkB"/>
</dbReference>
<evidence type="ECO:0000256" key="3">
    <source>
        <dbReference type="ARBA" id="ARBA00022519"/>
    </source>
</evidence>
<dbReference type="HAMAP" id="MF_00672">
    <property type="entry name" value="UPF0761"/>
    <property type="match status" value="1"/>
</dbReference>
<keyword evidence="4 7" id="KW-0812">Transmembrane</keyword>
<comment type="subcellular location">
    <subcellularLocation>
        <location evidence="1 7">Cell membrane</location>
        <topology evidence="1 7">Multi-pass membrane protein</topology>
    </subcellularLocation>
</comment>
<evidence type="ECO:0000256" key="5">
    <source>
        <dbReference type="ARBA" id="ARBA00022989"/>
    </source>
</evidence>
<organism evidence="8 9">
    <name type="scientific">Noviherbaspirillum album</name>
    <dbReference type="NCBI Taxonomy" id="3080276"/>
    <lineage>
        <taxon>Bacteria</taxon>
        <taxon>Pseudomonadati</taxon>
        <taxon>Pseudomonadota</taxon>
        <taxon>Betaproteobacteria</taxon>
        <taxon>Burkholderiales</taxon>
        <taxon>Oxalobacteraceae</taxon>
        <taxon>Noviherbaspirillum</taxon>
    </lineage>
</organism>
<keyword evidence="2 7" id="KW-1003">Cell membrane</keyword>
<dbReference type="NCBIfam" id="TIGR00765">
    <property type="entry name" value="yihY_not_rbn"/>
    <property type="match status" value="1"/>
</dbReference>
<dbReference type="PANTHER" id="PTHR30213:SF0">
    <property type="entry name" value="UPF0761 MEMBRANE PROTEIN YIHY"/>
    <property type="match status" value="1"/>
</dbReference>
<proteinExistence type="inferred from homology"/>
<evidence type="ECO:0000256" key="4">
    <source>
        <dbReference type="ARBA" id="ARBA00022692"/>
    </source>
</evidence>
<name>A0ABU6JC94_9BURK</name>
<evidence type="ECO:0000313" key="9">
    <source>
        <dbReference type="Proteomes" id="UP001352263"/>
    </source>
</evidence>
<keyword evidence="3" id="KW-0997">Cell inner membrane</keyword>
<dbReference type="InterPro" id="IPR023679">
    <property type="entry name" value="UPF0761_bac"/>
</dbReference>
<feature type="transmembrane region" description="Helical" evidence="7">
    <location>
        <begin position="45"/>
        <end position="71"/>
    </location>
</feature>
<dbReference type="RefSeq" id="WP_326507777.1">
    <property type="nucleotide sequence ID" value="NZ_JAWIIV010000015.1"/>
</dbReference>
<feature type="transmembrane region" description="Helical" evidence="7">
    <location>
        <begin position="152"/>
        <end position="171"/>
    </location>
</feature>
<gene>
    <name evidence="8" type="ORF">RY831_18040</name>
</gene>
<comment type="caution">
    <text evidence="8">The sequence shown here is derived from an EMBL/GenBank/DDBJ whole genome shotgun (WGS) entry which is preliminary data.</text>
</comment>
<sequence length="440" mass="48745">MPLPPPTRRVFPFTLSIFRNFPLEDVQGLVQFARRRLNEERLPQVVGSLTFTTVLALVPILTIAFAIFTTFPLFNTFRAALEAYFIKSLMPVAIAHTILGYLSQFAGKATRLSAIGAVVLIMTALIMMLTVDRAFNQIWRVRTPRPFAQRLVIYWAIVTLGPLLIGVSLTFTSDLFRATDGLITGLPVIGATFYTLLSVLLAMCAFTLLYMTVPNRTVDWRDAACGGLLAAVAFEIAKKVFVIFITKIPTYTVIYGTLAALPLFLIWIYVSWWITLMGAVLASALPIVKYERWWHVPTPGSGFIDAMALLTVLHEARVKGANAAVDARTLRSLTRLGFDESETLLEQMLDAGWVGRIRAEQKRRVKFGAKHAEGLDAWTLLANPEQIRVADVYRVFVFNTGGNAALARQVETAVEDGLGQSLAAYFETGKIPVSKRPQPA</sequence>
<dbReference type="Proteomes" id="UP001352263">
    <property type="component" value="Unassembled WGS sequence"/>
</dbReference>
<keyword evidence="9" id="KW-1185">Reference proteome</keyword>
<evidence type="ECO:0000256" key="2">
    <source>
        <dbReference type="ARBA" id="ARBA00022475"/>
    </source>
</evidence>
<feature type="transmembrane region" description="Helical" evidence="7">
    <location>
        <begin position="112"/>
        <end position="131"/>
    </location>
</feature>
<reference evidence="8 9" key="1">
    <citation type="submission" date="2023-10" db="EMBL/GenBank/DDBJ databases">
        <title>Noviherbaspirillum sp. CPCC 100848 genome assembly.</title>
        <authorList>
            <person name="Li X.Y."/>
            <person name="Fang X.M."/>
        </authorList>
    </citation>
    <scope>NUCLEOTIDE SEQUENCE [LARGE SCALE GENOMIC DNA]</scope>
    <source>
        <strain evidence="8 9">CPCC 100848</strain>
    </source>
</reference>
<dbReference type="Pfam" id="PF03631">
    <property type="entry name" value="Virul_fac_BrkB"/>
    <property type="match status" value="1"/>
</dbReference>
<keyword evidence="6 7" id="KW-0472">Membrane</keyword>
<feature type="transmembrane region" description="Helical" evidence="7">
    <location>
        <begin position="223"/>
        <end position="246"/>
    </location>
</feature>
<accession>A0ABU6JC94</accession>
<feature type="transmembrane region" description="Helical" evidence="7">
    <location>
        <begin position="266"/>
        <end position="288"/>
    </location>
</feature>
<comment type="similarity">
    <text evidence="7">Belongs to the UPF0761 family.</text>
</comment>
<evidence type="ECO:0000256" key="1">
    <source>
        <dbReference type="ARBA" id="ARBA00004651"/>
    </source>
</evidence>
<dbReference type="EMBL" id="JAWIIV010000015">
    <property type="protein sequence ID" value="MEC4721071.1"/>
    <property type="molecule type" value="Genomic_DNA"/>
</dbReference>
<evidence type="ECO:0000313" key="8">
    <source>
        <dbReference type="EMBL" id="MEC4721071.1"/>
    </source>
</evidence>
<keyword evidence="5 7" id="KW-1133">Transmembrane helix</keyword>
<feature type="transmembrane region" description="Helical" evidence="7">
    <location>
        <begin position="191"/>
        <end position="211"/>
    </location>
</feature>
<evidence type="ECO:0000256" key="7">
    <source>
        <dbReference type="HAMAP-Rule" id="MF_00672"/>
    </source>
</evidence>
<protein>
    <recommendedName>
        <fullName evidence="7">UPF0761 membrane protein RY831_18040</fullName>
    </recommendedName>
</protein>